<evidence type="ECO:0000313" key="1">
    <source>
        <dbReference type="EMBL" id="WEK45515.1"/>
    </source>
</evidence>
<proteinExistence type="predicted"/>
<reference evidence="1" key="1">
    <citation type="submission" date="2023-03" db="EMBL/GenBank/DDBJ databases">
        <title>Andean soil-derived lignocellulolytic bacterial consortium as a source of novel taxa and putative plastic-active enzymes.</title>
        <authorList>
            <person name="Diaz-Garcia L."/>
            <person name="Chuvochina M."/>
            <person name="Feuerriegel G."/>
            <person name="Bunk B."/>
            <person name="Sproer C."/>
            <person name="Streit W.R."/>
            <person name="Rodriguez L.M."/>
            <person name="Overmann J."/>
            <person name="Jimenez D.J."/>
        </authorList>
    </citation>
    <scope>NUCLEOTIDE SEQUENCE</scope>
    <source>
        <strain evidence="1">MAG 26</strain>
    </source>
</reference>
<protein>
    <submittedName>
        <fullName evidence="1">Gamma carbonic anhydrase family protein</fullName>
    </submittedName>
</protein>
<dbReference type="KEGG" id="acob:P0Y56_10775"/>
<gene>
    <name evidence="1" type="ORF">P0Y56_10775</name>
</gene>
<dbReference type="InterPro" id="IPR050484">
    <property type="entry name" value="Transf_Hexapept/Carb_Anhydrase"/>
</dbReference>
<organism evidence="1 2">
    <name type="scientific">Candidatus Andeanibacterium colombiense</name>
    <dbReference type="NCBI Taxonomy" id="3121345"/>
    <lineage>
        <taxon>Bacteria</taxon>
        <taxon>Pseudomonadati</taxon>
        <taxon>Pseudomonadota</taxon>
        <taxon>Alphaproteobacteria</taxon>
        <taxon>Sphingomonadales</taxon>
        <taxon>Sphingomonadaceae</taxon>
        <taxon>Candidatus Andeanibacterium</taxon>
    </lineage>
</organism>
<dbReference type="EMBL" id="CP119316">
    <property type="protein sequence ID" value="WEK45515.1"/>
    <property type="molecule type" value="Genomic_DNA"/>
</dbReference>
<dbReference type="Gene3D" id="2.160.10.10">
    <property type="entry name" value="Hexapeptide repeat proteins"/>
    <property type="match status" value="1"/>
</dbReference>
<dbReference type="Proteomes" id="UP001218362">
    <property type="component" value="Chromosome"/>
</dbReference>
<evidence type="ECO:0000313" key="2">
    <source>
        <dbReference type="Proteomes" id="UP001218362"/>
    </source>
</evidence>
<accession>A0AAJ5X3Q1</accession>
<dbReference type="PANTHER" id="PTHR13061:SF29">
    <property type="entry name" value="GAMMA CARBONIC ANHYDRASE-LIKE 1, MITOCHONDRIAL-RELATED"/>
    <property type="match status" value="1"/>
</dbReference>
<dbReference type="InterPro" id="IPR011004">
    <property type="entry name" value="Trimer_LpxA-like_sf"/>
</dbReference>
<dbReference type="InterPro" id="IPR047324">
    <property type="entry name" value="LbH_gamma_CA-like"/>
</dbReference>
<dbReference type="AlphaFoldDB" id="A0AAJ5X3Q1"/>
<dbReference type="Pfam" id="PF00132">
    <property type="entry name" value="Hexapep"/>
    <property type="match status" value="1"/>
</dbReference>
<dbReference type="CDD" id="cd04645">
    <property type="entry name" value="LbH_gamma_CA_like"/>
    <property type="match status" value="1"/>
</dbReference>
<sequence length="187" mass="19859">MSDPLILPIHGKAPRIHGSAFIAPGAKIIGDVEIGPDASIWYNCVIRADVNRIVIGARSNVQDGTVIHCESPSARRPDGFATLIGEDVLIGHMAMVHGCVLEDRAFVGLGAIVMDGCRIGSDAMLGAGAMLTSGKVIEARQLWVGRPAAYVRDLPDIAVEEMRKGVAHYVENARDHAAALRDGETQS</sequence>
<name>A0AAJ5X3Q1_9SPHN</name>
<dbReference type="PANTHER" id="PTHR13061">
    <property type="entry name" value="DYNACTIN SUBUNIT P25"/>
    <property type="match status" value="1"/>
</dbReference>
<dbReference type="SUPFAM" id="SSF51161">
    <property type="entry name" value="Trimeric LpxA-like enzymes"/>
    <property type="match status" value="1"/>
</dbReference>
<dbReference type="InterPro" id="IPR001451">
    <property type="entry name" value="Hexapep"/>
</dbReference>